<dbReference type="SUPFAM" id="SSF52266">
    <property type="entry name" value="SGNH hydrolase"/>
    <property type="match status" value="1"/>
</dbReference>
<name>A0A1J5TCP3_9ARCH</name>
<dbReference type="Proteomes" id="UP000183403">
    <property type="component" value="Unassembled WGS sequence"/>
</dbReference>
<keyword evidence="1" id="KW-0812">Transmembrane</keyword>
<evidence type="ECO:0000313" key="4">
    <source>
        <dbReference type="Proteomes" id="UP000183403"/>
    </source>
</evidence>
<protein>
    <recommendedName>
        <fullName evidence="2">SGNH hydrolase-type esterase domain-containing protein</fullName>
    </recommendedName>
</protein>
<gene>
    <name evidence="3" type="ORF">BEU03_01820</name>
</gene>
<evidence type="ECO:0000313" key="3">
    <source>
        <dbReference type="EMBL" id="OIR14069.1"/>
    </source>
</evidence>
<keyword evidence="1" id="KW-1133">Transmembrane helix</keyword>
<dbReference type="EMBL" id="MIYV01000005">
    <property type="protein sequence ID" value="OIR14069.1"/>
    <property type="molecule type" value="Genomic_DNA"/>
</dbReference>
<comment type="caution">
    <text evidence="3">The sequence shown here is derived from an EMBL/GenBank/DDBJ whole genome shotgun (WGS) entry which is preliminary data.</text>
</comment>
<dbReference type="InterPro" id="IPR013830">
    <property type="entry name" value="SGNH_hydro"/>
</dbReference>
<dbReference type="Pfam" id="PF13472">
    <property type="entry name" value="Lipase_GDSL_2"/>
    <property type="match status" value="1"/>
</dbReference>
<dbReference type="Gene3D" id="3.40.50.1110">
    <property type="entry name" value="SGNH hydrolase"/>
    <property type="match status" value="1"/>
</dbReference>
<organism evidence="3 4">
    <name type="scientific">Marine Group III euryarchaeote CG-Epi6</name>
    <dbReference type="NCBI Taxonomy" id="1889000"/>
    <lineage>
        <taxon>Archaea</taxon>
        <taxon>Methanobacteriati</taxon>
        <taxon>Thermoplasmatota</taxon>
        <taxon>Thermoplasmata</taxon>
        <taxon>Candidatus Thermoprofundales</taxon>
    </lineage>
</organism>
<reference evidence="3 4" key="1">
    <citation type="submission" date="2016-08" db="EMBL/GenBank/DDBJ databases">
        <title>New Insights into Marine Group III Euryarchaeota, from dark to light.</title>
        <authorList>
            <person name="Haro-Moreno J.M."/>
            <person name="Rodriguez-Valera F."/>
            <person name="Lopez-Garcia P."/>
            <person name="Moreira D."/>
            <person name="Martin-Cuadrado A.B."/>
        </authorList>
    </citation>
    <scope>NUCLEOTIDE SEQUENCE [LARGE SCALE GENOMIC DNA]</scope>
    <source>
        <strain evidence="3">CG-Epi6</strain>
    </source>
</reference>
<dbReference type="AlphaFoldDB" id="A0A1J5TCP3"/>
<evidence type="ECO:0000256" key="1">
    <source>
        <dbReference type="SAM" id="Phobius"/>
    </source>
</evidence>
<accession>A0A1J5TCP3</accession>
<dbReference type="CDD" id="cd00229">
    <property type="entry name" value="SGNH_hydrolase"/>
    <property type="match status" value="1"/>
</dbReference>
<dbReference type="InterPro" id="IPR036514">
    <property type="entry name" value="SGNH_hydro_sf"/>
</dbReference>
<sequence length="252" mass="27988">MAEGKVVGLKWARFLIPGILIIGASAYFVLFLMPDYCTEIDNMNETDPILEFNVQVVGDSLFGADADGCASVSTFMSLRLWLEVEDNSVPGATVAGDESIPEQYVSGDWNWTVIDGGGNDIMPYCTENDCDEVLDEIITDSGEGLIPDLVEKAQNDGSNVILIGYYSVPKGSEYEPVILEVEIINDRYKEFAEANEGVYFISLKDVMTPEETPELYSDDLVHPSDDGHYVIGEHIADFIIDEHKKETGMWFR</sequence>
<feature type="transmembrane region" description="Helical" evidence="1">
    <location>
        <begin position="12"/>
        <end position="33"/>
    </location>
</feature>
<keyword evidence="1" id="KW-0472">Membrane</keyword>
<proteinExistence type="predicted"/>
<feature type="domain" description="SGNH hydrolase-type esterase" evidence="2">
    <location>
        <begin position="76"/>
        <end position="228"/>
    </location>
</feature>
<evidence type="ECO:0000259" key="2">
    <source>
        <dbReference type="Pfam" id="PF13472"/>
    </source>
</evidence>